<dbReference type="GO" id="GO:0000155">
    <property type="term" value="F:phosphorelay sensor kinase activity"/>
    <property type="evidence" value="ECO:0007669"/>
    <property type="project" value="InterPro"/>
</dbReference>
<dbReference type="OrthoDB" id="2514702at2"/>
<dbReference type="AlphaFoldDB" id="A0A285I3K1"/>
<feature type="transmembrane region" description="Helical" evidence="1">
    <location>
        <begin position="12"/>
        <end position="33"/>
    </location>
</feature>
<dbReference type="EMBL" id="OBEB01000001">
    <property type="protein sequence ID" value="SNY42524.1"/>
    <property type="molecule type" value="Genomic_DNA"/>
</dbReference>
<dbReference type="SUPFAM" id="SSF55874">
    <property type="entry name" value="ATPase domain of HSP90 chaperone/DNA topoisomerase II/histidine kinase"/>
    <property type="match status" value="1"/>
</dbReference>
<dbReference type="PANTHER" id="PTHR34220:SF7">
    <property type="entry name" value="SENSOR HISTIDINE KINASE YPDA"/>
    <property type="match status" value="1"/>
</dbReference>
<dbReference type="InterPro" id="IPR050640">
    <property type="entry name" value="Bact_2-comp_sensor_kinase"/>
</dbReference>
<dbReference type="PANTHER" id="PTHR34220">
    <property type="entry name" value="SENSOR HISTIDINE KINASE YPDA"/>
    <property type="match status" value="1"/>
</dbReference>
<gene>
    <name evidence="3" type="ORF">SAMN06297280_0455</name>
</gene>
<keyword evidence="3" id="KW-0418">Kinase</keyword>
<dbReference type="GO" id="GO:0016020">
    <property type="term" value="C:membrane"/>
    <property type="evidence" value="ECO:0007669"/>
    <property type="project" value="InterPro"/>
</dbReference>
<evidence type="ECO:0000313" key="4">
    <source>
        <dbReference type="Proteomes" id="UP000219353"/>
    </source>
</evidence>
<feature type="transmembrane region" description="Helical" evidence="1">
    <location>
        <begin position="45"/>
        <end position="66"/>
    </location>
</feature>
<dbReference type="RefSeq" id="WP_097109723.1">
    <property type="nucleotide sequence ID" value="NZ_OBEB01000001.1"/>
</dbReference>
<dbReference type="InterPro" id="IPR010559">
    <property type="entry name" value="Sig_transdc_His_kin_internal"/>
</dbReference>
<reference evidence="4" key="1">
    <citation type="submission" date="2017-09" db="EMBL/GenBank/DDBJ databases">
        <authorList>
            <person name="Varghese N."/>
            <person name="Submissions S."/>
        </authorList>
    </citation>
    <scope>NUCLEOTIDE SEQUENCE [LARGE SCALE GENOMIC DNA]</scope>
    <source>
        <strain evidence="4">CGMCC 1.12461</strain>
    </source>
</reference>
<feature type="transmembrane region" description="Helical" evidence="1">
    <location>
        <begin position="120"/>
        <end position="145"/>
    </location>
</feature>
<dbReference type="InterPro" id="IPR036890">
    <property type="entry name" value="HATPase_C_sf"/>
</dbReference>
<evidence type="ECO:0000259" key="2">
    <source>
        <dbReference type="Pfam" id="PF06580"/>
    </source>
</evidence>
<dbReference type="Pfam" id="PF06580">
    <property type="entry name" value="His_kinase"/>
    <property type="match status" value="1"/>
</dbReference>
<evidence type="ECO:0000313" key="3">
    <source>
        <dbReference type="EMBL" id="SNY42524.1"/>
    </source>
</evidence>
<feature type="transmembrane region" description="Helical" evidence="1">
    <location>
        <begin position="78"/>
        <end position="108"/>
    </location>
</feature>
<accession>A0A285I3K1</accession>
<protein>
    <submittedName>
        <fullName evidence="3">Histidine kinase</fullName>
    </submittedName>
</protein>
<organism evidence="3 4">
    <name type="scientific">Arsukibacterium tuosuense</name>
    <dbReference type="NCBI Taxonomy" id="1323745"/>
    <lineage>
        <taxon>Bacteria</taxon>
        <taxon>Pseudomonadati</taxon>
        <taxon>Pseudomonadota</taxon>
        <taxon>Gammaproteobacteria</taxon>
        <taxon>Chromatiales</taxon>
        <taxon>Chromatiaceae</taxon>
        <taxon>Arsukibacterium</taxon>
    </lineage>
</organism>
<name>A0A285I3K1_9GAMM</name>
<keyword evidence="3" id="KW-0808">Transferase</keyword>
<keyword evidence="1" id="KW-1133">Transmembrane helix</keyword>
<evidence type="ECO:0000256" key="1">
    <source>
        <dbReference type="SAM" id="Phobius"/>
    </source>
</evidence>
<feature type="domain" description="Signal transduction histidine kinase internal region" evidence="2">
    <location>
        <begin position="164"/>
        <end position="242"/>
    </location>
</feature>
<dbReference type="Proteomes" id="UP000219353">
    <property type="component" value="Unassembled WGS sequence"/>
</dbReference>
<sequence length="353" mass="39823">MTSNLAIAPPERHVYLLCQLSGWLALYAVISIAAWTRLTFTQVELLYALVLVGSSAIGSHLIRFGYKKRLRSKVIWQQVLYLAVSSLLIAAIAALLLVVTALALAHFGITNPIPAAQQWFVARVVFTGNFFNMLMALLFWSALYFSITKVRQLRQTNELLKSSQLDALKNQLNPHFLFNAINNIRALILEDPQRARTMLARLADMLRYSLSKDDKAKVTLSSELAIVNEYIELCSIQFEERLRFTIDVEHNCLQALVPKLLLQLCVENAIKHGISTDINGGSIDVTIRQIDNLLDISIVNDGSFDKVSNHQGVGLHNIRQRLALLYPDSRHAGLSLYSEQRKVKTRIRLPLEF</sequence>
<keyword evidence="1" id="KW-0472">Membrane</keyword>
<dbReference type="Gene3D" id="3.30.565.10">
    <property type="entry name" value="Histidine kinase-like ATPase, C-terminal domain"/>
    <property type="match status" value="1"/>
</dbReference>
<keyword evidence="4" id="KW-1185">Reference proteome</keyword>
<proteinExistence type="predicted"/>
<keyword evidence="1" id="KW-0812">Transmembrane</keyword>